<dbReference type="InterPro" id="IPR036388">
    <property type="entry name" value="WH-like_DNA-bd_sf"/>
</dbReference>
<dbReference type="SUPFAM" id="SSF52540">
    <property type="entry name" value="P-loop containing nucleoside triphosphate hydrolases"/>
    <property type="match status" value="1"/>
</dbReference>
<dbReference type="PRINTS" id="PR00038">
    <property type="entry name" value="HTHLUXR"/>
</dbReference>
<dbReference type="Gene3D" id="3.40.50.300">
    <property type="entry name" value="P-loop containing nucleotide triphosphate hydrolases"/>
    <property type="match status" value="1"/>
</dbReference>
<dbReference type="RefSeq" id="WP_345217268.1">
    <property type="nucleotide sequence ID" value="NZ_BAABGN010000012.1"/>
</dbReference>
<gene>
    <name evidence="5" type="ORF">GCM10023169_32040</name>
</gene>
<name>A0ABP8LH09_9MICO</name>
<dbReference type="EMBL" id="BAABGN010000012">
    <property type="protein sequence ID" value="GAA4429554.1"/>
    <property type="molecule type" value="Genomic_DNA"/>
</dbReference>
<comment type="caution">
    <text evidence="5">The sequence shown here is derived from an EMBL/GenBank/DDBJ whole genome shotgun (WGS) entry which is preliminary data.</text>
</comment>
<dbReference type="PANTHER" id="PTHR44688">
    <property type="entry name" value="DNA-BINDING TRANSCRIPTIONAL ACTIVATOR DEVR_DOSR"/>
    <property type="match status" value="1"/>
</dbReference>
<evidence type="ECO:0000256" key="2">
    <source>
        <dbReference type="ARBA" id="ARBA00023125"/>
    </source>
</evidence>
<keyword evidence="3" id="KW-0804">Transcription</keyword>
<proteinExistence type="predicted"/>
<dbReference type="Gene3D" id="1.10.10.10">
    <property type="entry name" value="Winged helix-like DNA-binding domain superfamily/Winged helix DNA-binding domain"/>
    <property type="match status" value="1"/>
</dbReference>
<dbReference type="Pfam" id="PF00196">
    <property type="entry name" value="GerE"/>
    <property type="match status" value="1"/>
</dbReference>
<keyword evidence="1" id="KW-0805">Transcription regulation</keyword>
<dbReference type="SUPFAM" id="SSF46894">
    <property type="entry name" value="C-terminal effector domain of the bipartite response regulators"/>
    <property type="match status" value="1"/>
</dbReference>
<dbReference type="InterPro" id="IPR027417">
    <property type="entry name" value="P-loop_NTPase"/>
</dbReference>
<organism evidence="5 6">
    <name type="scientific">Georgenia halophila</name>
    <dbReference type="NCBI Taxonomy" id="620889"/>
    <lineage>
        <taxon>Bacteria</taxon>
        <taxon>Bacillati</taxon>
        <taxon>Actinomycetota</taxon>
        <taxon>Actinomycetes</taxon>
        <taxon>Micrococcales</taxon>
        <taxon>Bogoriellaceae</taxon>
        <taxon>Georgenia</taxon>
    </lineage>
</organism>
<evidence type="ECO:0000259" key="4">
    <source>
        <dbReference type="PROSITE" id="PS50043"/>
    </source>
</evidence>
<evidence type="ECO:0000256" key="3">
    <source>
        <dbReference type="ARBA" id="ARBA00023163"/>
    </source>
</evidence>
<accession>A0ABP8LH09</accession>
<feature type="domain" description="HTH luxR-type" evidence="4">
    <location>
        <begin position="784"/>
        <end position="849"/>
    </location>
</feature>
<keyword evidence="2" id="KW-0238">DNA-binding</keyword>
<dbReference type="InterPro" id="IPR000792">
    <property type="entry name" value="Tscrpt_reg_LuxR_C"/>
</dbReference>
<evidence type="ECO:0000256" key="1">
    <source>
        <dbReference type="ARBA" id="ARBA00023015"/>
    </source>
</evidence>
<evidence type="ECO:0000313" key="6">
    <source>
        <dbReference type="Proteomes" id="UP001500622"/>
    </source>
</evidence>
<protein>
    <recommendedName>
        <fullName evidence="4">HTH luxR-type domain-containing protein</fullName>
    </recommendedName>
</protein>
<keyword evidence="6" id="KW-1185">Reference proteome</keyword>
<dbReference type="InterPro" id="IPR016032">
    <property type="entry name" value="Sig_transdc_resp-reg_C-effctor"/>
</dbReference>
<dbReference type="PROSITE" id="PS50043">
    <property type="entry name" value="HTH_LUXR_2"/>
    <property type="match status" value="1"/>
</dbReference>
<sequence>MLYDAMTGHQEWPILARPEVGERMIATLRAGVNALIVGDPGVGKSVLAASARDDLDEAHETTVVLRTPSPTVATPWQVFAPLIGTPADPGGDAVGRISALAKVALAELEGDPTIHIEDVHDLDDPSAVILAELVQNGDARLIATCRRLPGPPVAFHALFRDDLLAQIDVRGLDVEDVEKLLIRVLGGPVSRDTSQHLASITQGNPLYLRELVRSLRDTDALAFVDGAWLWRDPGIVGTRIGDLIRAELSALGEAERDVVDLLALAGPTTLDVLGDVVTDDAIEATRLRGLVVIEPSFRQGTPEARLVHPIHTEMIRGTLLPGRRRELFHRLPAAAQGSRATAHPAALFSTVDWALTCGVEPARSHLLEAVHAATMLADPKLVARLAEAALDQLPCDDPRVIDVLLARAASRRYAGDAAGARDDLDRADDLLDPRVGDDARRSAHARIRADLAQYGDDDLDGALETLASAEFSDPAWDETRRVDALTRLAYAGRYADCLDELDERERTTTDPTMRAVMMGSLVLGLGQSGRLERAVALADESLRTWRVDALTAPWLLGEVTAARFFAGIWSGEVEPPRRRRIAEVDPYAQLDPSVAQLGEGRYSLARGEWSNAAAHFRGALARYAVRDPSGFTATAWAGLAVAAAALGEVSDAREAIGHFERTHSRASKVIATDNDVNIALATLALGESDAAERAGDLAARSEKEGLWWGVARARHLRLVALTRHGADADAQVELDGLEASVGHVDGPVPGLLVDHARALLDGDALLAARLSGRLMERGVWVPAEVAAPIELTGRQREIVGLVASGLTNREIAERLTVSPRTVDAHVRQIFERVSVNSRSALSAWWSGAGS</sequence>
<dbReference type="CDD" id="cd06170">
    <property type="entry name" value="LuxR_C_like"/>
    <property type="match status" value="1"/>
</dbReference>
<reference evidence="6" key="1">
    <citation type="journal article" date="2019" name="Int. J. Syst. Evol. Microbiol.">
        <title>The Global Catalogue of Microorganisms (GCM) 10K type strain sequencing project: providing services to taxonomists for standard genome sequencing and annotation.</title>
        <authorList>
            <consortium name="The Broad Institute Genomics Platform"/>
            <consortium name="The Broad Institute Genome Sequencing Center for Infectious Disease"/>
            <person name="Wu L."/>
            <person name="Ma J."/>
        </authorList>
    </citation>
    <scope>NUCLEOTIDE SEQUENCE [LARGE SCALE GENOMIC DNA]</scope>
    <source>
        <strain evidence="6">JCM 17810</strain>
    </source>
</reference>
<dbReference type="InterPro" id="IPR011990">
    <property type="entry name" value="TPR-like_helical_dom_sf"/>
</dbReference>
<dbReference type="SMART" id="SM00421">
    <property type="entry name" value="HTH_LUXR"/>
    <property type="match status" value="1"/>
</dbReference>
<dbReference type="Proteomes" id="UP001500622">
    <property type="component" value="Unassembled WGS sequence"/>
</dbReference>
<evidence type="ECO:0000313" key="5">
    <source>
        <dbReference type="EMBL" id="GAA4429554.1"/>
    </source>
</evidence>
<dbReference type="PANTHER" id="PTHR44688:SF16">
    <property type="entry name" value="DNA-BINDING TRANSCRIPTIONAL ACTIVATOR DEVR_DOSR"/>
    <property type="match status" value="1"/>
</dbReference>
<dbReference type="Gene3D" id="1.25.40.10">
    <property type="entry name" value="Tetratricopeptide repeat domain"/>
    <property type="match status" value="1"/>
</dbReference>